<organism evidence="2 3">
    <name type="scientific">Eumeta variegata</name>
    <name type="common">Bagworm moth</name>
    <name type="synonym">Eumeta japonica</name>
    <dbReference type="NCBI Taxonomy" id="151549"/>
    <lineage>
        <taxon>Eukaryota</taxon>
        <taxon>Metazoa</taxon>
        <taxon>Ecdysozoa</taxon>
        <taxon>Arthropoda</taxon>
        <taxon>Hexapoda</taxon>
        <taxon>Insecta</taxon>
        <taxon>Pterygota</taxon>
        <taxon>Neoptera</taxon>
        <taxon>Endopterygota</taxon>
        <taxon>Lepidoptera</taxon>
        <taxon>Glossata</taxon>
        <taxon>Ditrysia</taxon>
        <taxon>Tineoidea</taxon>
        <taxon>Psychidae</taxon>
        <taxon>Oiketicinae</taxon>
        <taxon>Eumeta</taxon>
    </lineage>
</organism>
<dbReference type="AlphaFoldDB" id="A0A4C1TYF9"/>
<evidence type="ECO:0000256" key="1">
    <source>
        <dbReference type="SAM" id="MobiDB-lite"/>
    </source>
</evidence>
<feature type="region of interest" description="Disordered" evidence="1">
    <location>
        <begin position="38"/>
        <end position="57"/>
    </location>
</feature>
<dbReference type="Proteomes" id="UP000299102">
    <property type="component" value="Unassembled WGS sequence"/>
</dbReference>
<evidence type="ECO:0000313" key="2">
    <source>
        <dbReference type="EMBL" id="GBP19113.1"/>
    </source>
</evidence>
<proteinExistence type="predicted"/>
<evidence type="ECO:0000313" key="3">
    <source>
        <dbReference type="Proteomes" id="UP000299102"/>
    </source>
</evidence>
<gene>
    <name evidence="2" type="ORF">EVAR_83426_1</name>
</gene>
<reference evidence="2 3" key="1">
    <citation type="journal article" date="2019" name="Commun. Biol.">
        <title>The bagworm genome reveals a unique fibroin gene that provides high tensile strength.</title>
        <authorList>
            <person name="Kono N."/>
            <person name="Nakamura H."/>
            <person name="Ohtoshi R."/>
            <person name="Tomita M."/>
            <person name="Numata K."/>
            <person name="Arakawa K."/>
        </authorList>
    </citation>
    <scope>NUCLEOTIDE SEQUENCE [LARGE SCALE GENOMIC DNA]</scope>
</reference>
<comment type="caution">
    <text evidence="2">The sequence shown here is derived from an EMBL/GenBank/DDBJ whole genome shotgun (WGS) entry which is preliminary data.</text>
</comment>
<protein>
    <submittedName>
        <fullName evidence="2">Uncharacterized protein</fullName>
    </submittedName>
</protein>
<accession>A0A4C1TYF9</accession>
<sequence>MRTSQFKYPRRGAAFLTRPAHVARSRCWSCSVRQRTPVVSLSGSPTSPSGGRRRRLAPSLRPERRLIALLQRVQIKFNVRL</sequence>
<feature type="compositionally biased region" description="Low complexity" evidence="1">
    <location>
        <begin position="38"/>
        <end position="50"/>
    </location>
</feature>
<keyword evidence="3" id="KW-1185">Reference proteome</keyword>
<name>A0A4C1TYF9_EUMVA</name>
<dbReference type="EMBL" id="BGZK01000104">
    <property type="protein sequence ID" value="GBP19113.1"/>
    <property type="molecule type" value="Genomic_DNA"/>
</dbReference>